<keyword evidence="3" id="KW-0677">Repeat</keyword>
<dbReference type="PANTHER" id="PTHR40626">
    <property type="entry name" value="MIP31509P"/>
    <property type="match status" value="1"/>
</dbReference>
<accession>A0A0D2FCC9</accession>
<dbReference type="AlphaFoldDB" id="A0A0D2FCC9"/>
<evidence type="ECO:0000256" key="3">
    <source>
        <dbReference type="ARBA" id="ARBA00022737"/>
    </source>
</evidence>
<dbReference type="GO" id="GO:0006351">
    <property type="term" value="P:DNA-templated transcription"/>
    <property type="evidence" value="ECO:0007669"/>
    <property type="project" value="InterPro"/>
</dbReference>
<dbReference type="EMBL" id="KN847318">
    <property type="protein sequence ID" value="KIW57739.1"/>
    <property type="molecule type" value="Genomic_DNA"/>
</dbReference>
<dbReference type="GO" id="GO:0008270">
    <property type="term" value="F:zinc ion binding"/>
    <property type="evidence" value="ECO:0007669"/>
    <property type="project" value="UniProtKB-KW"/>
</dbReference>
<gene>
    <name evidence="10" type="ORF">PV05_02301</name>
</gene>
<evidence type="ECO:0000256" key="1">
    <source>
        <dbReference type="ARBA" id="ARBA00004123"/>
    </source>
</evidence>
<dbReference type="GO" id="GO:0000785">
    <property type="term" value="C:chromatin"/>
    <property type="evidence" value="ECO:0007669"/>
    <property type="project" value="TreeGrafter"/>
</dbReference>
<dbReference type="InterPro" id="IPR007219">
    <property type="entry name" value="XnlR_reg_dom"/>
</dbReference>
<keyword evidence="11" id="KW-1185">Reference proteome</keyword>
<evidence type="ECO:0000256" key="5">
    <source>
        <dbReference type="ARBA" id="ARBA00022833"/>
    </source>
</evidence>
<keyword evidence="2" id="KW-0479">Metal-binding</keyword>
<keyword evidence="5" id="KW-0862">Zinc</keyword>
<evidence type="ECO:0000256" key="8">
    <source>
        <dbReference type="SAM" id="MobiDB-lite"/>
    </source>
</evidence>
<organism evidence="10 11">
    <name type="scientific">Exophiala xenobiotica</name>
    <dbReference type="NCBI Taxonomy" id="348802"/>
    <lineage>
        <taxon>Eukaryota</taxon>
        <taxon>Fungi</taxon>
        <taxon>Dikarya</taxon>
        <taxon>Ascomycota</taxon>
        <taxon>Pezizomycotina</taxon>
        <taxon>Eurotiomycetes</taxon>
        <taxon>Chaetothyriomycetidae</taxon>
        <taxon>Chaetothyriales</taxon>
        <taxon>Herpotrichiellaceae</taxon>
        <taxon>Exophiala</taxon>
    </lineage>
</organism>
<dbReference type="PANTHER" id="PTHR40626:SF3">
    <property type="entry name" value="TRANSCRIPTION FACTOR WITH C2H2 AND ZN(2)-CYS(6) DNA BINDING DOMAIN (EUROFUNG)-RELATED"/>
    <property type="match status" value="1"/>
</dbReference>
<keyword evidence="4 7" id="KW-0863">Zinc-finger</keyword>
<proteinExistence type="predicted"/>
<dbReference type="InterPro" id="IPR013087">
    <property type="entry name" value="Znf_C2H2_type"/>
</dbReference>
<dbReference type="PROSITE" id="PS00028">
    <property type="entry name" value="ZINC_FINGER_C2H2_1"/>
    <property type="match status" value="1"/>
</dbReference>
<dbReference type="SUPFAM" id="SSF57667">
    <property type="entry name" value="beta-beta-alpha zinc fingers"/>
    <property type="match status" value="1"/>
</dbReference>
<dbReference type="PROSITE" id="PS50157">
    <property type="entry name" value="ZINC_FINGER_C2H2_2"/>
    <property type="match status" value="2"/>
</dbReference>
<dbReference type="OrthoDB" id="654211at2759"/>
<dbReference type="InterPro" id="IPR051059">
    <property type="entry name" value="VerF-like"/>
</dbReference>
<sequence length="700" mass="79652">MLHRCPLCSRSYKRPEHLRRHFVSHRSVRPYKCHFCDSAFQRSDVLKRHLKSCRDASTKATRIQRTGTTRHTNQTSGTSGGLAFGEQADSIPPLDDLPLPSGICLGSDIPSDLVNESWTSGQNGDSIFPEFLSDVPWSDILSLEAGYQGFTPESKEERAPHFRFLDDFTKYSGFVQSFDCGTFAQRRQVMSEHLQCPEVALDAITATNLSDLHVPESWAYVTFGETTEAEYCVAQIARPWLSDPLAVVTNEITNLIKEVVMVKARSSIVTLTWSALLQNMSLQFFSPPQLRKYLALYWAIWHPNVNFVHKPTFDPLASKAILVASMALIGACVSPDENDRDNAKTWFNCIEELVFTDGHLLDDSVFTIDCGSDIAGSAKQKIQALQAAYMVCLFQNWEGSDQSKRRIRRHRYSTVISVARDISINKARHRDYTQHSIHGFNWREFVLREELIRVLIWIFLLDTAFVIFNNLPPRMVIKEMKMDMACAESCFQAPTSHECYAQIQADRCRFQGCQRARELCSAVETLCRDSDKVQHEHLVALADQGPLNLFAMTSALHSLIFHYQNSFGSQGQLVLVRNAIKHWKQTWQIYTARFSPDLRHATVEIGEGLACKDMWKRIGFVRHASEYWLLASLMLDKISAATKPKSPEFVSRALTDQASIVIDPGDTESFEPVLERYDETSMRQVNELLADFQKMYIALE</sequence>
<dbReference type="STRING" id="348802.A0A0D2FCC9"/>
<dbReference type="Pfam" id="PF04082">
    <property type="entry name" value="Fungal_trans"/>
    <property type="match status" value="1"/>
</dbReference>
<evidence type="ECO:0000313" key="11">
    <source>
        <dbReference type="Proteomes" id="UP000054342"/>
    </source>
</evidence>
<feature type="domain" description="C2H2-type" evidence="9">
    <location>
        <begin position="3"/>
        <end position="30"/>
    </location>
</feature>
<dbReference type="RefSeq" id="XP_013318323.1">
    <property type="nucleotide sequence ID" value="XM_013462869.1"/>
</dbReference>
<dbReference type="GO" id="GO:0005634">
    <property type="term" value="C:nucleus"/>
    <property type="evidence" value="ECO:0007669"/>
    <property type="project" value="UniProtKB-SubCell"/>
</dbReference>
<protein>
    <recommendedName>
        <fullName evidence="9">C2H2-type domain-containing protein</fullName>
    </recommendedName>
</protein>
<dbReference type="GO" id="GO:0000978">
    <property type="term" value="F:RNA polymerase II cis-regulatory region sequence-specific DNA binding"/>
    <property type="evidence" value="ECO:0007669"/>
    <property type="project" value="InterPro"/>
</dbReference>
<evidence type="ECO:0000256" key="4">
    <source>
        <dbReference type="ARBA" id="ARBA00022771"/>
    </source>
</evidence>
<name>A0A0D2FCC9_9EURO</name>
<evidence type="ECO:0000256" key="6">
    <source>
        <dbReference type="ARBA" id="ARBA00023242"/>
    </source>
</evidence>
<dbReference type="SMART" id="SM00355">
    <property type="entry name" value="ZnF_C2H2"/>
    <property type="match status" value="2"/>
</dbReference>
<dbReference type="Pfam" id="PF00096">
    <property type="entry name" value="zf-C2H2"/>
    <property type="match status" value="1"/>
</dbReference>
<dbReference type="InterPro" id="IPR036236">
    <property type="entry name" value="Znf_C2H2_sf"/>
</dbReference>
<evidence type="ECO:0000259" key="9">
    <source>
        <dbReference type="PROSITE" id="PS50157"/>
    </source>
</evidence>
<comment type="subcellular location">
    <subcellularLocation>
        <location evidence="1">Nucleus</location>
    </subcellularLocation>
</comment>
<feature type="compositionally biased region" description="Polar residues" evidence="8">
    <location>
        <begin position="58"/>
        <end position="77"/>
    </location>
</feature>
<evidence type="ECO:0000313" key="10">
    <source>
        <dbReference type="EMBL" id="KIW57739.1"/>
    </source>
</evidence>
<reference evidence="10 11" key="1">
    <citation type="submission" date="2015-01" db="EMBL/GenBank/DDBJ databases">
        <title>The Genome Sequence of Exophiala xenobiotica CBS118157.</title>
        <authorList>
            <consortium name="The Broad Institute Genomics Platform"/>
            <person name="Cuomo C."/>
            <person name="de Hoog S."/>
            <person name="Gorbushina A."/>
            <person name="Stielow B."/>
            <person name="Teixiera M."/>
            <person name="Abouelleil A."/>
            <person name="Chapman S.B."/>
            <person name="Priest M."/>
            <person name="Young S.K."/>
            <person name="Wortman J."/>
            <person name="Nusbaum C."/>
            <person name="Birren B."/>
        </authorList>
    </citation>
    <scope>NUCLEOTIDE SEQUENCE [LARGE SCALE GENOMIC DNA]</scope>
    <source>
        <strain evidence="10 11">CBS 118157</strain>
    </source>
</reference>
<keyword evidence="6" id="KW-0539">Nucleus</keyword>
<evidence type="ECO:0000256" key="7">
    <source>
        <dbReference type="PROSITE-ProRule" id="PRU00042"/>
    </source>
</evidence>
<dbReference type="Gene3D" id="3.30.160.60">
    <property type="entry name" value="Classic Zinc Finger"/>
    <property type="match status" value="1"/>
</dbReference>
<dbReference type="CDD" id="cd12148">
    <property type="entry name" value="fungal_TF_MHR"/>
    <property type="match status" value="1"/>
</dbReference>
<dbReference type="GeneID" id="25324209"/>
<evidence type="ECO:0000256" key="2">
    <source>
        <dbReference type="ARBA" id="ARBA00022723"/>
    </source>
</evidence>
<dbReference type="GO" id="GO:0000981">
    <property type="term" value="F:DNA-binding transcription factor activity, RNA polymerase II-specific"/>
    <property type="evidence" value="ECO:0007669"/>
    <property type="project" value="InterPro"/>
</dbReference>
<feature type="region of interest" description="Disordered" evidence="8">
    <location>
        <begin position="58"/>
        <end position="87"/>
    </location>
</feature>
<dbReference type="HOGENOM" id="CLU_012538_1_1_1"/>
<feature type="domain" description="C2H2-type" evidence="9">
    <location>
        <begin position="31"/>
        <end position="60"/>
    </location>
</feature>
<dbReference type="Proteomes" id="UP000054342">
    <property type="component" value="Unassembled WGS sequence"/>
</dbReference>